<gene>
    <name evidence="3" type="ORF">SAMN06297229_2299</name>
</gene>
<dbReference type="InterPro" id="IPR003767">
    <property type="entry name" value="Malate/L-lactate_DH-like"/>
</dbReference>
<dbReference type="EMBL" id="FXWH01000003">
    <property type="protein sequence ID" value="SMQ80542.1"/>
    <property type="molecule type" value="Genomic_DNA"/>
</dbReference>
<dbReference type="InterPro" id="IPR043143">
    <property type="entry name" value="Mal/L-sulf/L-lact_DH-like_NADP"/>
</dbReference>
<dbReference type="Pfam" id="PF02615">
    <property type="entry name" value="Ldh_2"/>
    <property type="match status" value="1"/>
</dbReference>
<dbReference type="PANTHER" id="PTHR11091">
    <property type="entry name" value="OXIDOREDUCTASE-RELATED"/>
    <property type="match status" value="1"/>
</dbReference>
<evidence type="ECO:0000256" key="2">
    <source>
        <dbReference type="ARBA" id="ARBA00023002"/>
    </source>
</evidence>
<dbReference type="PANTHER" id="PTHR11091:SF0">
    <property type="entry name" value="MALATE DEHYDROGENASE"/>
    <property type="match status" value="1"/>
</dbReference>
<reference evidence="4" key="1">
    <citation type="submission" date="2017-04" db="EMBL/GenBank/DDBJ databases">
        <authorList>
            <person name="Varghese N."/>
            <person name="Submissions S."/>
        </authorList>
    </citation>
    <scope>NUCLEOTIDE SEQUENCE [LARGE SCALE GENOMIC DNA]</scope>
</reference>
<dbReference type="InterPro" id="IPR043144">
    <property type="entry name" value="Mal/L-sulf/L-lact_DH-like_ah"/>
</dbReference>
<dbReference type="Proteomes" id="UP000194450">
    <property type="component" value="Unassembled WGS sequence"/>
</dbReference>
<evidence type="ECO:0000313" key="3">
    <source>
        <dbReference type="EMBL" id="SMQ80542.1"/>
    </source>
</evidence>
<dbReference type="InterPro" id="IPR036111">
    <property type="entry name" value="Mal/L-sulfo/L-lacto_DH-like_sf"/>
</dbReference>
<sequence length="361" mass="38449">MTNISNTKPIYVAAADIHEWARACAQSVGADAGVAQHIATYLLEGDLLGFRTHGLLRLRYNLECLRDGRSRASGEPLVLKDRKAVASWDAQLLPGLYVLPKAIDAACDKAKSCGTGTIVIRRAQHVASLAAYLSLATDRGFMISMFASTPGQRAVAPFGSKQAVFSPNPFAIGVPTQTQPILLDMSLSMTAAGKVRQAIAEERPLPFAGLITPGGEYTNDATTFLADPPSVLASLGGKDLGYKGSGLTLFSELWTMALSNYGRRQGSEDGDANTVWLQVLDPSAFGDQEEFLTESQAQLDAILAATPIDANQPVRVPGSNAIALKKQQLAEGVSYTPAVWRQLEKCAVMCGVDLPEVISKP</sequence>
<organism evidence="3 4">
    <name type="scientific">Pseudidiomarina planktonica</name>
    <dbReference type="NCBI Taxonomy" id="1323738"/>
    <lineage>
        <taxon>Bacteria</taxon>
        <taxon>Pseudomonadati</taxon>
        <taxon>Pseudomonadota</taxon>
        <taxon>Gammaproteobacteria</taxon>
        <taxon>Alteromonadales</taxon>
        <taxon>Idiomarinaceae</taxon>
        <taxon>Pseudidiomarina</taxon>
    </lineage>
</organism>
<keyword evidence="2" id="KW-0560">Oxidoreductase</keyword>
<comment type="similarity">
    <text evidence="1">Belongs to the LDH2/MDH2 oxidoreductase family.</text>
</comment>
<evidence type="ECO:0000256" key="1">
    <source>
        <dbReference type="ARBA" id="ARBA00006056"/>
    </source>
</evidence>
<proteinExistence type="inferred from homology"/>
<dbReference type="GO" id="GO:0016491">
    <property type="term" value="F:oxidoreductase activity"/>
    <property type="evidence" value="ECO:0007669"/>
    <property type="project" value="UniProtKB-KW"/>
</dbReference>
<accession>A0A1Y6G1S0</accession>
<dbReference type="OrthoDB" id="9769447at2"/>
<evidence type="ECO:0000313" key="4">
    <source>
        <dbReference type="Proteomes" id="UP000194450"/>
    </source>
</evidence>
<keyword evidence="4" id="KW-1185">Reference proteome</keyword>
<name>A0A1Y6G1S0_9GAMM</name>
<dbReference type="AlphaFoldDB" id="A0A1Y6G1S0"/>
<dbReference type="Gene3D" id="1.10.1530.10">
    <property type="match status" value="1"/>
</dbReference>
<protein>
    <submittedName>
        <fullName evidence="3">Malate/lactate/ureidoglycolate dehydrogenase, LDH2 family</fullName>
    </submittedName>
</protein>
<dbReference type="SUPFAM" id="SSF89733">
    <property type="entry name" value="L-sulfolactate dehydrogenase-like"/>
    <property type="match status" value="1"/>
</dbReference>
<dbReference type="RefSeq" id="WP_086435424.1">
    <property type="nucleotide sequence ID" value="NZ_FXWH01000003.1"/>
</dbReference>
<dbReference type="Gene3D" id="3.30.1370.60">
    <property type="entry name" value="Hypothetical oxidoreductase yiak, domain 2"/>
    <property type="match status" value="1"/>
</dbReference>